<keyword evidence="12" id="KW-1185">Reference proteome</keyword>
<gene>
    <name evidence="11" type="ordered locus">SpiGrapes_2232</name>
</gene>
<comment type="similarity">
    <text evidence="2">Belongs to the multi antimicrobial extrusion (MATE) (TC 2.A.66.1) family. MepA subfamily.</text>
</comment>
<feature type="transmembrane region" description="Helical" evidence="10">
    <location>
        <begin position="138"/>
        <end position="159"/>
    </location>
</feature>
<dbReference type="HOGENOM" id="CLU_012893_0_0_12"/>
<dbReference type="EMBL" id="CP003155">
    <property type="protein sequence ID" value="AEV30008.1"/>
    <property type="molecule type" value="Genomic_DNA"/>
</dbReference>
<feature type="transmembrane region" description="Helical" evidence="10">
    <location>
        <begin position="356"/>
        <end position="378"/>
    </location>
</feature>
<proteinExistence type="inferred from homology"/>
<keyword evidence="5" id="KW-1003">Cell membrane</keyword>
<keyword evidence="7 10" id="KW-1133">Transmembrane helix</keyword>
<evidence type="ECO:0000256" key="3">
    <source>
        <dbReference type="ARBA" id="ARBA00022106"/>
    </source>
</evidence>
<evidence type="ECO:0000313" key="12">
    <source>
        <dbReference type="Proteomes" id="UP000005632"/>
    </source>
</evidence>
<evidence type="ECO:0000256" key="9">
    <source>
        <dbReference type="ARBA" id="ARBA00023251"/>
    </source>
</evidence>
<feature type="transmembrane region" description="Helical" evidence="10">
    <location>
        <begin position="196"/>
        <end position="218"/>
    </location>
</feature>
<dbReference type="InterPro" id="IPR048279">
    <property type="entry name" value="MdtK-like"/>
</dbReference>
<dbReference type="PIRSF" id="PIRSF006603">
    <property type="entry name" value="DinF"/>
    <property type="match status" value="1"/>
</dbReference>
<feature type="transmembrane region" description="Helical" evidence="10">
    <location>
        <begin position="15"/>
        <end position="33"/>
    </location>
</feature>
<name>G8QS10_SPHPG</name>
<dbReference type="InterPro" id="IPR051327">
    <property type="entry name" value="MATE_MepA_subfamily"/>
</dbReference>
<accession>G8QS10</accession>
<feature type="transmembrane region" description="Helical" evidence="10">
    <location>
        <begin position="53"/>
        <end position="80"/>
    </location>
</feature>
<dbReference type="PANTHER" id="PTHR43823">
    <property type="entry name" value="SPORULATION PROTEIN YKVU"/>
    <property type="match status" value="1"/>
</dbReference>
<dbReference type="OrthoDB" id="9811110at2"/>
<dbReference type="GO" id="GO:0015297">
    <property type="term" value="F:antiporter activity"/>
    <property type="evidence" value="ECO:0007669"/>
    <property type="project" value="InterPro"/>
</dbReference>
<dbReference type="PANTHER" id="PTHR43823:SF3">
    <property type="entry name" value="MULTIDRUG EXPORT PROTEIN MEPA"/>
    <property type="match status" value="1"/>
</dbReference>
<evidence type="ECO:0000256" key="6">
    <source>
        <dbReference type="ARBA" id="ARBA00022692"/>
    </source>
</evidence>
<dbReference type="NCBIfam" id="TIGR00797">
    <property type="entry name" value="matE"/>
    <property type="match status" value="1"/>
</dbReference>
<dbReference type="RefSeq" id="WP_014270849.1">
    <property type="nucleotide sequence ID" value="NC_016633.1"/>
</dbReference>
<dbReference type="InterPro" id="IPR045070">
    <property type="entry name" value="MATE_MepA-like"/>
</dbReference>
<evidence type="ECO:0000256" key="4">
    <source>
        <dbReference type="ARBA" id="ARBA00022448"/>
    </source>
</evidence>
<feature type="transmembrane region" description="Helical" evidence="10">
    <location>
        <begin position="317"/>
        <end position="336"/>
    </location>
</feature>
<dbReference type="eggNOG" id="COG0534">
    <property type="taxonomic scope" value="Bacteria"/>
</dbReference>
<feature type="transmembrane region" description="Helical" evidence="10">
    <location>
        <begin position="239"/>
        <end position="261"/>
    </location>
</feature>
<feature type="transmembrane region" description="Helical" evidence="10">
    <location>
        <begin position="390"/>
        <end position="413"/>
    </location>
</feature>
<organism evidence="11 12">
    <name type="scientific">Sphaerochaeta pleomorpha (strain ATCC BAA-1885 / DSM 22778 / Grapes)</name>
    <dbReference type="NCBI Taxonomy" id="158190"/>
    <lineage>
        <taxon>Bacteria</taxon>
        <taxon>Pseudomonadati</taxon>
        <taxon>Spirochaetota</taxon>
        <taxon>Spirochaetia</taxon>
        <taxon>Spirochaetales</taxon>
        <taxon>Sphaerochaetaceae</taxon>
        <taxon>Sphaerochaeta</taxon>
    </lineage>
</organism>
<reference evidence="11 12" key="1">
    <citation type="submission" date="2011-11" db="EMBL/GenBank/DDBJ databases">
        <title>Complete sequence of Spirochaeta sp. grapes.</title>
        <authorList>
            <consortium name="US DOE Joint Genome Institute"/>
            <person name="Lucas S."/>
            <person name="Han J."/>
            <person name="Lapidus A."/>
            <person name="Cheng J.-F."/>
            <person name="Goodwin L."/>
            <person name="Pitluck S."/>
            <person name="Peters L."/>
            <person name="Ovchinnikova G."/>
            <person name="Munk A.C."/>
            <person name="Detter J.C."/>
            <person name="Han C."/>
            <person name="Tapia R."/>
            <person name="Land M."/>
            <person name="Hauser L."/>
            <person name="Kyrpides N."/>
            <person name="Ivanova N."/>
            <person name="Pagani I."/>
            <person name="Ritalahtilisa K."/>
            <person name="Loeffler F."/>
            <person name="Woyke T."/>
        </authorList>
    </citation>
    <scope>NUCLEOTIDE SEQUENCE [LARGE SCALE GENOMIC DNA]</scope>
    <source>
        <strain evidence="12">ATCC BAA-1885 / DSM 22778 / Grapes</strain>
    </source>
</reference>
<dbReference type="CDD" id="cd13143">
    <property type="entry name" value="MATE_MepA_like"/>
    <property type="match status" value="1"/>
</dbReference>
<evidence type="ECO:0000256" key="2">
    <source>
        <dbReference type="ARBA" id="ARBA00008417"/>
    </source>
</evidence>
<evidence type="ECO:0000256" key="10">
    <source>
        <dbReference type="SAM" id="Phobius"/>
    </source>
</evidence>
<evidence type="ECO:0000313" key="11">
    <source>
        <dbReference type="EMBL" id="AEV30008.1"/>
    </source>
</evidence>
<keyword evidence="4" id="KW-0813">Transport</keyword>
<feature type="transmembrane region" description="Helical" evidence="10">
    <location>
        <begin position="100"/>
        <end position="126"/>
    </location>
</feature>
<keyword evidence="9" id="KW-0046">Antibiotic resistance</keyword>
<feature type="transmembrane region" description="Helical" evidence="10">
    <location>
        <begin position="419"/>
        <end position="441"/>
    </location>
</feature>
<evidence type="ECO:0000256" key="8">
    <source>
        <dbReference type="ARBA" id="ARBA00023136"/>
    </source>
</evidence>
<dbReference type="GO" id="GO:0046677">
    <property type="term" value="P:response to antibiotic"/>
    <property type="evidence" value="ECO:0007669"/>
    <property type="project" value="UniProtKB-KW"/>
</dbReference>
<evidence type="ECO:0000256" key="1">
    <source>
        <dbReference type="ARBA" id="ARBA00004651"/>
    </source>
</evidence>
<dbReference type="Proteomes" id="UP000005632">
    <property type="component" value="Chromosome"/>
</dbReference>
<keyword evidence="8 10" id="KW-0472">Membrane</keyword>
<dbReference type="GO" id="GO:0005886">
    <property type="term" value="C:plasma membrane"/>
    <property type="evidence" value="ECO:0007669"/>
    <property type="project" value="UniProtKB-SubCell"/>
</dbReference>
<feature type="transmembrane region" description="Helical" evidence="10">
    <location>
        <begin position="273"/>
        <end position="296"/>
    </location>
</feature>
<evidence type="ECO:0000256" key="7">
    <source>
        <dbReference type="ARBA" id="ARBA00022989"/>
    </source>
</evidence>
<dbReference type="AlphaFoldDB" id="G8QS10"/>
<comment type="subcellular location">
    <subcellularLocation>
        <location evidence="1">Cell membrane</location>
        <topology evidence="1">Multi-pass membrane protein</topology>
    </subcellularLocation>
</comment>
<dbReference type="KEGG" id="sgp:SpiGrapes_2232"/>
<protein>
    <recommendedName>
        <fullName evidence="3">Multidrug export protein MepA</fullName>
    </recommendedName>
</protein>
<dbReference type="InterPro" id="IPR002528">
    <property type="entry name" value="MATE_fam"/>
</dbReference>
<keyword evidence="6 10" id="KW-0812">Transmembrane</keyword>
<evidence type="ECO:0000256" key="5">
    <source>
        <dbReference type="ARBA" id="ARBA00022475"/>
    </source>
</evidence>
<dbReference type="GO" id="GO:0042910">
    <property type="term" value="F:xenobiotic transmembrane transporter activity"/>
    <property type="evidence" value="ECO:0007669"/>
    <property type="project" value="InterPro"/>
</dbReference>
<feature type="transmembrane region" description="Helical" evidence="10">
    <location>
        <begin position="171"/>
        <end position="190"/>
    </location>
</feature>
<dbReference type="Pfam" id="PF01554">
    <property type="entry name" value="MatE"/>
    <property type="match status" value="2"/>
</dbReference>
<sequence>MEYINPIGVEKVSKLLVKFSVPAIVGMMVNALYNVVDRIFIGNSPDLGSYGIAGITIGFPIMIILLSIGLLFGVGGATLFSIRLGQKKYEEAEQALGNAFSLLVIAGLFFMVLGEFFLVPILSLFGASEQVLPFALEYMRYIFLGAVFQVVSIGMNNFIRADGNPKIAMCSMFLGAGVNTLLDPLFIFGFNMGMGGAALATVLAQAISSIWVISYFLGKRSRHKLRLVNMKPKKMVVSTIVNLGMPGFLMQLANSLLNVVLNKSLLFYGGDMAISAMGIVNSLQTILVMPVVGINQGVQPIISYNFGAKKFSRVKEAVKLAILAATAIVLTGYLGTRLIPQQLVSLFNRNPELLRFGSFALSRWLLLMPLIGFQIIGAHFFQAIGRPHSAMLLTLSRQVIFLIPALLVFPRLWGLEGLLYAAPFADFLSTLLTALMFAFGIKSLETKNPKL</sequence>